<gene>
    <name evidence="7" type="ORF">EV214_10659</name>
</gene>
<dbReference type="AlphaFoldDB" id="A0A4R2KX20"/>
<accession>A0A4R2KX20</accession>
<evidence type="ECO:0000256" key="3">
    <source>
        <dbReference type="ARBA" id="ARBA00023027"/>
    </source>
</evidence>
<evidence type="ECO:0000256" key="4">
    <source>
        <dbReference type="RuleBase" id="RU003719"/>
    </source>
</evidence>
<comment type="caution">
    <text evidence="7">The sequence shown here is derived from an EMBL/GenBank/DDBJ whole genome shotgun (WGS) entry which is preliminary data.</text>
</comment>
<dbReference type="PROSITE" id="PS00670">
    <property type="entry name" value="D_2_HYDROXYACID_DH_2"/>
    <property type="match status" value="1"/>
</dbReference>
<keyword evidence="2 4" id="KW-0560">Oxidoreductase</keyword>
<dbReference type="PANTHER" id="PTHR42789:SF1">
    <property type="entry name" value="D-ISOMER SPECIFIC 2-HYDROXYACID DEHYDROGENASE FAMILY PROTEIN (AFU_ORTHOLOGUE AFUA_6G10090)"/>
    <property type="match status" value="1"/>
</dbReference>
<evidence type="ECO:0000256" key="2">
    <source>
        <dbReference type="ARBA" id="ARBA00023002"/>
    </source>
</evidence>
<dbReference type="PANTHER" id="PTHR42789">
    <property type="entry name" value="D-ISOMER SPECIFIC 2-HYDROXYACID DEHYDROGENASE FAMILY PROTEIN (AFU_ORTHOLOGUE AFUA_6G10090)"/>
    <property type="match status" value="1"/>
</dbReference>
<evidence type="ECO:0000259" key="5">
    <source>
        <dbReference type="Pfam" id="PF00389"/>
    </source>
</evidence>
<dbReference type="InterPro" id="IPR050857">
    <property type="entry name" value="D-2-hydroxyacid_DH"/>
</dbReference>
<dbReference type="CDD" id="cd12172">
    <property type="entry name" value="PGDH_like_2"/>
    <property type="match status" value="1"/>
</dbReference>
<keyword evidence="8" id="KW-1185">Reference proteome</keyword>
<dbReference type="FunFam" id="3.40.50.720:FF:000203">
    <property type="entry name" value="D-3-phosphoglycerate dehydrogenase (SerA)"/>
    <property type="match status" value="1"/>
</dbReference>
<dbReference type="Pfam" id="PF00389">
    <property type="entry name" value="2-Hacid_dh"/>
    <property type="match status" value="1"/>
</dbReference>
<dbReference type="SUPFAM" id="SSF52283">
    <property type="entry name" value="Formate/glycerate dehydrogenase catalytic domain-like"/>
    <property type="match status" value="1"/>
</dbReference>
<evidence type="ECO:0000313" key="8">
    <source>
        <dbReference type="Proteomes" id="UP000294919"/>
    </source>
</evidence>
<dbReference type="RefSeq" id="WP_165916277.1">
    <property type="nucleotide sequence ID" value="NZ_SLWV01000006.1"/>
</dbReference>
<feature type="domain" description="D-isomer specific 2-hydroxyacid dehydrogenase catalytic" evidence="5">
    <location>
        <begin position="14"/>
        <end position="307"/>
    </location>
</feature>
<evidence type="ECO:0000259" key="6">
    <source>
        <dbReference type="Pfam" id="PF02826"/>
    </source>
</evidence>
<evidence type="ECO:0000313" key="7">
    <source>
        <dbReference type="EMBL" id="TCO77417.1"/>
    </source>
</evidence>
<evidence type="ECO:0000256" key="1">
    <source>
        <dbReference type="ARBA" id="ARBA00005854"/>
    </source>
</evidence>
<dbReference type="InterPro" id="IPR036291">
    <property type="entry name" value="NAD(P)-bd_dom_sf"/>
</dbReference>
<reference evidence="7 8" key="1">
    <citation type="submission" date="2019-03" db="EMBL/GenBank/DDBJ databases">
        <title>Genomic Encyclopedia of Type Strains, Phase IV (KMG-IV): sequencing the most valuable type-strain genomes for metagenomic binning, comparative biology and taxonomic classification.</title>
        <authorList>
            <person name="Goeker M."/>
        </authorList>
    </citation>
    <scope>NUCLEOTIDE SEQUENCE [LARGE SCALE GENOMIC DNA]</scope>
    <source>
        <strain evidence="7 8">DSM 102940</strain>
    </source>
</reference>
<dbReference type="EMBL" id="SLWV01000006">
    <property type="protein sequence ID" value="TCO77417.1"/>
    <property type="molecule type" value="Genomic_DNA"/>
</dbReference>
<organism evidence="7 8">
    <name type="scientific">Marinisporobacter balticus</name>
    <dbReference type="NCBI Taxonomy" id="2018667"/>
    <lineage>
        <taxon>Bacteria</taxon>
        <taxon>Bacillati</taxon>
        <taxon>Bacillota</taxon>
        <taxon>Clostridia</taxon>
        <taxon>Peptostreptococcales</taxon>
        <taxon>Thermotaleaceae</taxon>
        <taxon>Marinisporobacter</taxon>
    </lineage>
</organism>
<dbReference type="InterPro" id="IPR029753">
    <property type="entry name" value="D-isomer_DH_CS"/>
</dbReference>
<dbReference type="Proteomes" id="UP000294919">
    <property type="component" value="Unassembled WGS sequence"/>
</dbReference>
<dbReference type="GO" id="GO:0016616">
    <property type="term" value="F:oxidoreductase activity, acting on the CH-OH group of donors, NAD or NADP as acceptor"/>
    <property type="evidence" value="ECO:0007669"/>
    <property type="project" value="InterPro"/>
</dbReference>
<feature type="domain" description="D-isomer specific 2-hydroxyacid dehydrogenase NAD-binding" evidence="6">
    <location>
        <begin position="113"/>
        <end position="285"/>
    </location>
</feature>
<name>A0A4R2KX20_9FIRM</name>
<dbReference type="Gene3D" id="3.40.50.720">
    <property type="entry name" value="NAD(P)-binding Rossmann-like Domain"/>
    <property type="match status" value="2"/>
</dbReference>
<dbReference type="InterPro" id="IPR006139">
    <property type="entry name" value="D-isomer_2_OHA_DH_cat_dom"/>
</dbReference>
<dbReference type="Pfam" id="PF02826">
    <property type="entry name" value="2-Hacid_dh_C"/>
    <property type="match status" value="1"/>
</dbReference>
<protein>
    <submittedName>
        <fullName evidence="7">D-3-phosphoglycerate dehydrogenase</fullName>
    </submittedName>
</protein>
<dbReference type="SUPFAM" id="SSF51735">
    <property type="entry name" value="NAD(P)-binding Rossmann-fold domains"/>
    <property type="match status" value="1"/>
</dbReference>
<proteinExistence type="inferred from homology"/>
<sequence>MSKKVAITSEFFGRFSDEGERILKEAGFEVISNQDKKFLEEDALITIIANADAIICDLEKINKKVMDHAPNLKIIARRGVGVDSVDVKYAKEKGINVARTLGVVEKPVAELVMAYILQIHRKIHESNQEMKKGNWNKQLGNSLEGKILGIVGMGNIAKEVVRKAKAFDMKIIYTNYTRKPKLDDALQIEYVSFEELLKHSDVISIHVPLTETTANMFDYHAMKFMKKQPILINTARGPVVNEEDLCKALEEKRISFAAIDVFDVEPKMDSPLRKYDNVVLTPHVGTFTKEVFINMDILAAKNVIDYLG</sequence>
<dbReference type="GO" id="GO:0051287">
    <property type="term" value="F:NAD binding"/>
    <property type="evidence" value="ECO:0007669"/>
    <property type="project" value="InterPro"/>
</dbReference>
<keyword evidence="3" id="KW-0520">NAD</keyword>
<dbReference type="InterPro" id="IPR006140">
    <property type="entry name" value="D-isomer_DH_NAD-bd"/>
</dbReference>
<comment type="similarity">
    <text evidence="1 4">Belongs to the D-isomer specific 2-hydroxyacid dehydrogenase family.</text>
</comment>